<comment type="caution">
    <text evidence="1">The sequence shown here is derived from an EMBL/GenBank/DDBJ whole genome shotgun (WGS) entry which is preliminary data.</text>
</comment>
<gene>
    <name evidence="3" type="ORF">A2J79_004002</name>
    <name evidence="2" type="ORF">BRV02_005379</name>
    <name evidence="1" type="ORF">BTB68_005220</name>
</gene>
<keyword evidence="1" id="KW-0238">DNA-binding</keyword>
<organism evidence="1 4">
    <name type="scientific">Escherichia coli</name>
    <dbReference type="NCBI Taxonomy" id="562"/>
    <lineage>
        <taxon>Bacteria</taxon>
        <taxon>Pseudomonadati</taxon>
        <taxon>Pseudomonadota</taxon>
        <taxon>Gammaproteobacteria</taxon>
        <taxon>Enterobacterales</taxon>
        <taxon>Enterobacteriaceae</taxon>
        <taxon>Escherichia</taxon>
    </lineage>
</organism>
<proteinExistence type="predicted"/>
<name>A0A163C9E9_ECOLX</name>
<dbReference type="AlphaFoldDB" id="A0A163C9E9"/>
<reference evidence="1 4" key="1">
    <citation type="submission" date="2020-02" db="EMBL/GenBank/DDBJ databases">
        <authorList>
            <consortium name="PulseNet: The National Subtyping Network for Foodborne Disease Surveillance"/>
            <person name="Tarr C.L."/>
            <person name="Trees E."/>
            <person name="Katz L.S."/>
            <person name="Carleton-Romer H.A."/>
            <person name="Stroika S."/>
            <person name="Kucerova Z."/>
            <person name="Roache K.F."/>
            <person name="Sabol A.L."/>
            <person name="Besser J."/>
            <person name="Gerner-Smidt P."/>
        </authorList>
    </citation>
    <scope>NUCLEOTIDE SEQUENCE [LARGE SCALE GENOMIC DNA]</scope>
    <source>
        <strain evidence="1 4">PNUSAE005278</strain>
    </source>
</reference>
<evidence type="ECO:0000313" key="3">
    <source>
        <dbReference type="EMBL" id="EFJ6483597.1"/>
    </source>
</evidence>
<sequence length="105" mass="12031">MSGWKKWRWAEIMILRQCAGTMTVESIGSLIGRSGAAVRTKARELGICMMLRGDYHQSAKCSQRDIELARQLHQRGVPRREIAEKFGMKLGAVNNYVYFDRRVQA</sequence>
<dbReference type="EMBL" id="AASSGK010000186">
    <property type="protein sequence ID" value="EFG2164155.1"/>
    <property type="molecule type" value="Genomic_DNA"/>
</dbReference>
<dbReference type="Proteomes" id="UP000534332">
    <property type="component" value="Unassembled WGS sequence"/>
</dbReference>
<reference evidence="2 5" key="2">
    <citation type="submission" date="2020-02" db="EMBL/GenBank/DDBJ databases">
        <authorList>
            <person name="Ashton P.M."/>
            <person name="Dallman T."/>
            <person name="Nair S."/>
            <person name="De Pinna E."/>
            <person name="Peters T."/>
            <person name="Grant K."/>
        </authorList>
    </citation>
    <scope>NUCLEOTIDE SEQUENCE</scope>
    <source>
        <strain evidence="2 5">188143</strain>
        <strain evidence="3">93335</strain>
    </source>
</reference>
<dbReference type="EMBL" id="AASRHK010000142">
    <property type="protein sequence ID" value="EFF8957120.1"/>
    <property type="molecule type" value="Genomic_DNA"/>
</dbReference>
<evidence type="ECO:0000313" key="4">
    <source>
        <dbReference type="Proteomes" id="UP000524010"/>
    </source>
</evidence>
<protein>
    <submittedName>
        <fullName evidence="1">DNA-binding protein</fullName>
    </submittedName>
</protein>
<evidence type="ECO:0000313" key="5">
    <source>
        <dbReference type="Proteomes" id="UP000534332"/>
    </source>
</evidence>
<evidence type="ECO:0000313" key="1">
    <source>
        <dbReference type="EMBL" id="EFF8957120.1"/>
    </source>
</evidence>
<dbReference type="EMBL" id="AATCLQ010000039">
    <property type="protein sequence ID" value="EFJ6483597.1"/>
    <property type="molecule type" value="Genomic_DNA"/>
</dbReference>
<accession>A0A163C9E9</accession>
<dbReference type="Proteomes" id="UP000524010">
    <property type="component" value="Unassembled WGS sequence"/>
</dbReference>
<evidence type="ECO:0000313" key="2">
    <source>
        <dbReference type="EMBL" id="EFG2164155.1"/>
    </source>
</evidence>
<dbReference type="GO" id="GO:0003677">
    <property type="term" value="F:DNA binding"/>
    <property type="evidence" value="ECO:0007669"/>
    <property type="project" value="UniProtKB-KW"/>
</dbReference>
<dbReference type="Proteomes" id="UP000711811">
    <property type="component" value="Unassembled WGS sequence"/>
</dbReference>